<organism evidence="2 3">
    <name type="scientific">Actinoallomurus iriomotensis</name>
    <dbReference type="NCBI Taxonomy" id="478107"/>
    <lineage>
        <taxon>Bacteria</taxon>
        <taxon>Bacillati</taxon>
        <taxon>Actinomycetota</taxon>
        <taxon>Actinomycetes</taxon>
        <taxon>Streptosporangiales</taxon>
        <taxon>Thermomonosporaceae</taxon>
        <taxon>Actinoallomurus</taxon>
    </lineage>
</organism>
<protein>
    <submittedName>
        <fullName evidence="2">Uncharacterized protein</fullName>
    </submittedName>
</protein>
<reference evidence="2" key="1">
    <citation type="submission" date="2023-03" db="EMBL/GenBank/DDBJ databases">
        <title>Actinoallomurus iriomotensis NBRC 103684.</title>
        <authorList>
            <person name="Ichikawa N."/>
            <person name="Sato H."/>
            <person name="Tonouchi N."/>
        </authorList>
    </citation>
    <scope>NUCLEOTIDE SEQUENCE</scope>
    <source>
        <strain evidence="2">NBRC 103684</strain>
    </source>
</reference>
<dbReference type="RefSeq" id="WP_285581675.1">
    <property type="nucleotide sequence ID" value="NZ_BSTK01000017.1"/>
</dbReference>
<dbReference type="AlphaFoldDB" id="A0A9W6S8W6"/>
<feature type="region of interest" description="Disordered" evidence="1">
    <location>
        <begin position="1"/>
        <end position="55"/>
    </location>
</feature>
<name>A0A9W6S8W6_9ACTN</name>
<accession>A0A9W6S8W6</accession>
<dbReference type="Proteomes" id="UP001165074">
    <property type="component" value="Unassembled WGS sequence"/>
</dbReference>
<evidence type="ECO:0000256" key="1">
    <source>
        <dbReference type="SAM" id="MobiDB-lite"/>
    </source>
</evidence>
<keyword evidence="3" id="KW-1185">Reference proteome</keyword>
<feature type="region of interest" description="Disordered" evidence="1">
    <location>
        <begin position="209"/>
        <end position="282"/>
    </location>
</feature>
<gene>
    <name evidence="2" type="ORF">Airi02_085700</name>
</gene>
<feature type="compositionally biased region" description="Basic residues" evidence="1">
    <location>
        <begin position="1"/>
        <end position="11"/>
    </location>
</feature>
<sequence>MRRRVLKRRIRTPWGTSSRPRGRPEMRPAGADLDPGPAEAIGRLSRTERPATGGGETVAELRRLLVSDREDIVRRAVRSVDADTELASDEQRAAVLGLDVETVAFSLRWSPRPAKVRPAALLAGVPTVVVAGVVLGRPEKKVSSLVNARAGTDISLVKEWPAQGDRVHDGALLGRARDAWERVPDSPAEGGEAYDSVALYGLLEVPHPRRRGRAPSSCCSPARSGRGGARCSATATCSRSTPRDERAPVADLRERRVQHQGPRSVSPAPYRPGGTRTAYPPP</sequence>
<evidence type="ECO:0000313" key="3">
    <source>
        <dbReference type="Proteomes" id="UP001165074"/>
    </source>
</evidence>
<evidence type="ECO:0000313" key="2">
    <source>
        <dbReference type="EMBL" id="GLY90641.1"/>
    </source>
</evidence>
<dbReference type="EMBL" id="BSTK01000017">
    <property type="protein sequence ID" value="GLY90641.1"/>
    <property type="molecule type" value="Genomic_DNA"/>
</dbReference>
<proteinExistence type="predicted"/>
<feature type="compositionally biased region" description="Basic and acidic residues" evidence="1">
    <location>
        <begin position="241"/>
        <end position="257"/>
    </location>
</feature>
<comment type="caution">
    <text evidence="2">The sequence shown here is derived from an EMBL/GenBank/DDBJ whole genome shotgun (WGS) entry which is preliminary data.</text>
</comment>